<dbReference type="InterPro" id="IPR055553">
    <property type="entry name" value="DUF7129"/>
</dbReference>
<accession>A0ABD5YTC5</accession>
<name>A0ABD5YTC5_9EURY</name>
<comment type="caution">
    <text evidence="2">The sequence shown here is derived from an EMBL/GenBank/DDBJ whole genome shotgun (WGS) entry which is preliminary data.</text>
</comment>
<dbReference type="Pfam" id="PF23455">
    <property type="entry name" value="DUF7129"/>
    <property type="match status" value="1"/>
</dbReference>
<dbReference type="AlphaFoldDB" id="A0ABD5YTC5"/>
<evidence type="ECO:0000259" key="1">
    <source>
        <dbReference type="Pfam" id="PF23455"/>
    </source>
</evidence>
<dbReference type="NCBIfam" id="NF033497">
    <property type="entry name" value="rubre_like_arch"/>
    <property type="match status" value="1"/>
</dbReference>
<protein>
    <submittedName>
        <fullName evidence="2">Rubrerythrin-like domain-containing protein</fullName>
    </submittedName>
</protein>
<evidence type="ECO:0000313" key="3">
    <source>
        <dbReference type="Proteomes" id="UP001596417"/>
    </source>
</evidence>
<dbReference type="RefSeq" id="WP_248908063.1">
    <property type="nucleotide sequence ID" value="NZ_CP109979.1"/>
</dbReference>
<keyword evidence="3" id="KW-1185">Reference proteome</keyword>
<dbReference type="EMBL" id="JBHTAX010000001">
    <property type="protein sequence ID" value="MFC7190750.1"/>
    <property type="molecule type" value="Genomic_DNA"/>
</dbReference>
<sequence length="47" mass="5290">MPHDPASKSKPYYECVDCGKRVMTDEDGRLCSRCGGYLQNIGVPRQQ</sequence>
<gene>
    <name evidence="2" type="ORF">ACFQL7_13500</name>
</gene>
<reference evidence="2 3" key="1">
    <citation type="journal article" date="2019" name="Int. J. Syst. Evol. Microbiol.">
        <title>The Global Catalogue of Microorganisms (GCM) 10K type strain sequencing project: providing services to taxonomists for standard genome sequencing and annotation.</title>
        <authorList>
            <consortium name="The Broad Institute Genomics Platform"/>
            <consortium name="The Broad Institute Genome Sequencing Center for Infectious Disease"/>
            <person name="Wu L."/>
            <person name="Ma J."/>
        </authorList>
    </citation>
    <scope>NUCLEOTIDE SEQUENCE [LARGE SCALE GENOMIC DNA]</scope>
    <source>
        <strain evidence="2 3">RDMS1</strain>
    </source>
</reference>
<organism evidence="2 3">
    <name type="scientific">Halocatena marina</name>
    <dbReference type="NCBI Taxonomy" id="2934937"/>
    <lineage>
        <taxon>Archaea</taxon>
        <taxon>Methanobacteriati</taxon>
        <taxon>Methanobacteriota</taxon>
        <taxon>Stenosarchaea group</taxon>
        <taxon>Halobacteria</taxon>
        <taxon>Halobacteriales</taxon>
        <taxon>Natronomonadaceae</taxon>
        <taxon>Halocatena</taxon>
    </lineage>
</organism>
<dbReference type="GeneID" id="76200398"/>
<proteinExistence type="predicted"/>
<evidence type="ECO:0000313" key="2">
    <source>
        <dbReference type="EMBL" id="MFC7190750.1"/>
    </source>
</evidence>
<dbReference type="Proteomes" id="UP001596417">
    <property type="component" value="Unassembled WGS sequence"/>
</dbReference>
<feature type="domain" description="DUF7129" evidence="1">
    <location>
        <begin position="4"/>
        <end position="45"/>
    </location>
</feature>